<dbReference type="Pfam" id="PF01944">
    <property type="entry name" value="SpoIIM"/>
    <property type="match status" value="1"/>
</dbReference>
<dbReference type="PANTHER" id="PTHR35337">
    <property type="entry name" value="SLR1478 PROTEIN"/>
    <property type="match status" value="1"/>
</dbReference>
<dbReference type="HOGENOM" id="CLU_069787_0_0_5"/>
<dbReference type="PANTHER" id="PTHR35337:SF1">
    <property type="entry name" value="SLR1478 PROTEIN"/>
    <property type="match status" value="1"/>
</dbReference>
<evidence type="ECO:0000313" key="2">
    <source>
        <dbReference type="EMBL" id="ACL94068.1"/>
    </source>
</evidence>
<dbReference type="AlphaFoldDB" id="A0A0H3C546"/>
<dbReference type="RefSeq" id="WP_010918455.1">
    <property type="nucleotide sequence ID" value="NC_011916.1"/>
</dbReference>
<proteinExistence type="predicted"/>
<reference evidence="2 3" key="1">
    <citation type="journal article" date="2010" name="J. Bacteriol.">
        <title>The genetic basis of laboratory adaptation in Caulobacter crescentus.</title>
        <authorList>
            <person name="Marks M.E."/>
            <person name="Castro-Rojas C.M."/>
            <person name="Teiling C."/>
            <person name="Du L."/>
            <person name="Kapatral V."/>
            <person name="Walunas T.L."/>
            <person name="Crosson S."/>
        </authorList>
    </citation>
    <scope>NUCLEOTIDE SEQUENCE [LARGE SCALE GENOMIC DNA]</scope>
    <source>
        <strain evidence="3">NA1000 / CB15N</strain>
    </source>
</reference>
<sequence>MIDIKVDPRLKSQRFRQEREADWRRLERLIGKVEKGSIADLSDEDLLAAPVLYRSALSALSVARATSLDRALIAYLETLCARAYFFVYGSRETLWGQLKGFFAGDWPAAVRGLWRETLVSAALMALGVMIAAWLVGHDPDWFYAFVPRELAGGRDPAATTEALAATLGGKDASGLTVFATFLFTHNAQVALLAFALGFALCVPTAGLVLYNGAMLGAFLALFASRGLGIELGGWLLIHGVTELFAVILAGAAGLRIGWAAAFPGERRRLDALAEAGRHAATVMGGVVVMLFLAGLLEGFGRQLITDTAARYGVAAATALMWGLYFYGPRRHG</sequence>
<feature type="transmembrane region" description="Helical" evidence="1">
    <location>
        <begin position="217"/>
        <end position="237"/>
    </location>
</feature>
<keyword evidence="3" id="KW-1185">Reference proteome</keyword>
<dbReference type="RefSeq" id="YP_002515976.1">
    <property type="nucleotide sequence ID" value="NC_011916.1"/>
</dbReference>
<dbReference type="InterPro" id="IPR002798">
    <property type="entry name" value="SpoIIM-like"/>
</dbReference>
<keyword evidence="1" id="KW-0472">Membrane</keyword>
<gene>
    <name evidence="2" type="ordered locus">CCNA_00603</name>
</gene>
<dbReference type="PhylomeDB" id="A0A0H3C546"/>
<feature type="transmembrane region" description="Helical" evidence="1">
    <location>
        <begin position="275"/>
        <end position="296"/>
    </location>
</feature>
<feature type="transmembrane region" description="Helical" evidence="1">
    <location>
        <begin position="189"/>
        <end position="210"/>
    </location>
</feature>
<name>A0A0H3C546_CAUVN</name>
<organism evidence="2 3">
    <name type="scientific">Caulobacter vibrioides (strain NA1000 / CB15N)</name>
    <name type="common">Caulobacter crescentus</name>
    <dbReference type="NCBI Taxonomy" id="565050"/>
    <lineage>
        <taxon>Bacteria</taxon>
        <taxon>Pseudomonadati</taxon>
        <taxon>Pseudomonadota</taxon>
        <taxon>Alphaproteobacteria</taxon>
        <taxon>Caulobacterales</taxon>
        <taxon>Caulobacteraceae</taxon>
        <taxon>Caulobacter</taxon>
    </lineage>
</organism>
<dbReference type="KEGG" id="ccs:CCNA_00603"/>
<evidence type="ECO:0000256" key="1">
    <source>
        <dbReference type="SAM" id="Phobius"/>
    </source>
</evidence>
<keyword evidence="1" id="KW-0812">Transmembrane</keyword>
<dbReference type="PATRIC" id="fig|565050.3.peg.597"/>
<feature type="transmembrane region" description="Helical" evidence="1">
    <location>
        <begin position="243"/>
        <end position="263"/>
    </location>
</feature>
<protein>
    <submittedName>
        <fullName evidence="2">Integral membrane protein</fullName>
    </submittedName>
</protein>
<evidence type="ECO:0000313" key="3">
    <source>
        <dbReference type="Proteomes" id="UP000001364"/>
    </source>
</evidence>
<accession>A0A0H3C546</accession>
<dbReference type="OrthoDB" id="7699993at2"/>
<dbReference type="EMBL" id="CP001340">
    <property type="protein sequence ID" value="ACL94068.1"/>
    <property type="molecule type" value="Genomic_DNA"/>
</dbReference>
<keyword evidence="1" id="KW-1133">Transmembrane helix</keyword>
<dbReference type="Proteomes" id="UP000001364">
    <property type="component" value="Chromosome"/>
</dbReference>
<dbReference type="GeneID" id="7330002"/>
<feature type="transmembrane region" description="Helical" evidence="1">
    <location>
        <begin position="308"/>
        <end position="326"/>
    </location>
</feature>
<feature type="transmembrane region" description="Helical" evidence="1">
    <location>
        <begin position="118"/>
        <end position="136"/>
    </location>
</feature>